<dbReference type="PANTHER" id="PTHR36179">
    <property type="entry name" value="LUD_DOM DOMAIN-CONTAINING PROTEIN"/>
    <property type="match status" value="1"/>
</dbReference>
<accession>A0A926F432</accession>
<dbReference type="InterPro" id="IPR037171">
    <property type="entry name" value="NagB/RpiA_transferase-like"/>
</dbReference>
<dbReference type="RefSeq" id="WP_178348424.1">
    <property type="nucleotide sequence ID" value="NZ_JACRTE010000001.1"/>
</dbReference>
<organism evidence="2 3">
    <name type="scientific">Qingrenia yutianensis</name>
    <dbReference type="NCBI Taxonomy" id="2763676"/>
    <lineage>
        <taxon>Bacteria</taxon>
        <taxon>Bacillati</taxon>
        <taxon>Bacillota</taxon>
        <taxon>Clostridia</taxon>
        <taxon>Eubacteriales</taxon>
        <taxon>Oscillospiraceae</taxon>
        <taxon>Qingrenia</taxon>
    </lineage>
</organism>
<proteinExistence type="predicted"/>
<dbReference type="PANTHER" id="PTHR36179:SF2">
    <property type="entry name" value="LUD DOMAIN-CONTAINING PROTEIN"/>
    <property type="match status" value="1"/>
</dbReference>
<dbReference type="AlphaFoldDB" id="A0A926F432"/>
<dbReference type="Proteomes" id="UP000647416">
    <property type="component" value="Unassembled WGS sequence"/>
</dbReference>
<comment type="caution">
    <text evidence="2">The sequence shown here is derived from an EMBL/GenBank/DDBJ whole genome shotgun (WGS) entry which is preliminary data.</text>
</comment>
<dbReference type="InterPro" id="IPR003741">
    <property type="entry name" value="LUD_dom"/>
</dbReference>
<gene>
    <name evidence="2" type="ORF">H8706_00670</name>
</gene>
<dbReference type="PIRSF" id="PIRSF020269">
    <property type="entry name" value="DUF1121"/>
    <property type="match status" value="1"/>
</dbReference>
<dbReference type="InterPro" id="IPR009501">
    <property type="entry name" value="UCP020269"/>
</dbReference>
<reference evidence="2" key="1">
    <citation type="submission" date="2020-08" db="EMBL/GenBank/DDBJ databases">
        <title>Genome public.</title>
        <authorList>
            <person name="Liu C."/>
            <person name="Sun Q."/>
        </authorList>
    </citation>
    <scope>NUCLEOTIDE SEQUENCE</scope>
    <source>
        <strain evidence="2">NSJ-50</strain>
    </source>
</reference>
<evidence type="ECO:0000313" key="2">
    <source>
        <dbReference type="EMBL" id="MBC8595383.1"/>
    </source>
</evidence>
<name>A0A926F432_9FIRM</name>
<dbReference type="SUPFAM" id="SSF100950">
    <property type="entry name" value="NagB/RpiA/CoA transferase-like"/>
    <property type="match status" value="1"/>
</dbReference>
<protein>
    <submittedName>
        <fullName evidence="2">Lactate utilization protein</fullName>
    </submittedName>
</protein>
<evidence type="ECO:0000259" key="1">
    <source>
        <dbReference type="Pfam" id="PF02589"/>
    </source>
</evidence>
<keyword evidence="3" id="KW-1185">Reference proteome</keyword>
<dbReference type="EMBL" id="JACRTE010000001">
    <property type="protein sequence ID" value="MBC8595383.1"/>
    <property type="molecule type" value="Genomic_DNA"/>
</dbReference>
<sequence>MKDIVKETIENLKKNNMDAYYAEKKEDVLPIVKSLLKNGETITSGGSVTLKECGVLEFVKNGDYNFLDRYKDGLTPEEREKIYRDAFFADTYFMSSNAIIKDGVLYNVDGNANRVAALMYGPKSVVIVAGENKIVNNFDEAVKRVKEIAAPLNTKRLNCATYCKETGKCVKAGAGADEPYAGCSSDGRICANYVISAYQKHPGRIKVIIVGENLGY</sequence>
<dbReference type="Pfam" id="PF02589">
    <property type="entry name" value="LUD_dom"/>
    <property type="match status" value="1"/>
</dbReference>
<evidence type="ECO:0000313" key="3">
    <source>
        <dbReference type="Proteomes" id="UP000647416"/>
    </source>
</evidence>
<feature type="domain" description="LUD" evidence="1">
    <location>
        <begin position="6"/>
        <end position="210"/>
    </location>
</feature>